<sequence>MAKSILQERQRALLQQEKQLAIDLASCLENFEGGEPYEKTLRQVTASLDDLFLLVIVGEFNAGKSACINALLHSDVLEEGVIPTTHQVTILRHGDVQAQHILAQEILEMDYPAEFLRDISIVDTPGVNAILLEHQRLTEEFVPRSDLILFITSTDRPFTQSEKNFLERIRAWGKKVVFVLNKIDLLRSPEELQKITAFISSNCQQLLGFKPDIFPVSALQAQQARQAVGHEAVELWERSHFGQLEEYLFKTLDAEERVRLKLLSPLGVMQRLLDQTRTSVEERAKLLTEDARTVTNIEDQVTYYREDMQRNFKHRLTEISNVVLEMRQRGDYFFEDTIRLRRILDLVQGERIRREFEHEVLGDSAARIEHAVQEMIDWMVEQEHHFWQNIMEYIDRRREVSLRREDKMIGTVSRQFDYNRRLLLQSVAHTVTGVIQTYDQEAESTQLSQDMRSTVAQAVITGAGGIGLGAIIVAFMGTLAADVTGIIAGIGLLLVGYGIIPLRRKQAKRAFDEKMRELQEGLSTAMSEQFRKELQNSVSRIEDAIAPYTRFVRSEQQKTAEIQGRISQLDTTINTIKNEIEKGQAR</sequence>
<organism evidence="3 4">
    <name type="scientific">Dictyobacter kobayashii</name>
    <dbReference type="NCBI Taxonomy" id="2014872"/>
    <lineage>
        <taxon>Bacteria</taxon>
        <taxon>Bacillati</taxon>
        <taxon>Chloroflexota</taxon>
        <taxon>Ktedonobacteria</taxon>
        <taxon>Ktedonobacterales</taxon>
        <taxon>Dictyobacteraceae</taxon>
        <taxon>Dictyobacter</taxon>
    </lineage>
</organism>
<evidence type="ECO:0000256" key="1">
    <source>
        <dbReference type="SAM" id="Phobius"/>
    </source>
</evidence>
<dbReference type="Proteomes" id="UP000287188">
    <property type="component" value="Unassembled WGS sequence"/>
</dbReference>
<dbReference type="GO" id="GO:0005525">
    <property type="term" value="F:GTP binding"/>
    <property type="evidence" value="ECO:0007669"/>
    <property type="project" value="InterPro"/>
</dbReference>
<feature type="transmembrane region" description="Helical" evidence="1">
    <location>
        <begin position="483"/>
        <end position="500"/>
    </location>
</feature>
<feature type="transmembrane region" description="Helical" evidence="1">
    <location>
        <begin position="455"/>
        <end position="477"/>
    </location>
</feature>
<keyword evidence="4" id="KW-1185">Reference proteome</keyword>
<keyword evidence="1" id="KW-1133">Transmembrane helix</keyword>
<dbReference type="PANTHER" id="PTHR43681:SF1">
    <property type="entry name" value="SARCALUMENIN"/>
    <property type="match status" value="1"/>
</dbReference>
<comment type="caution">
    <text evidence="3">The sequence shown here is derived from an EMBL/GenBank/DDBJ whole genome shotgun (WGS) entry which is preliminary data.</text>
</comment>
<dbReference type="RefSeq" id="WP_161977212.1">
    <property type="nucleotide sequence ID" value="NZ_BIFS01000001.1"/>
</dbReference>
<accession>A0A402AFQ7</accession>
<dbReference type="EMBL" id="BIFS01000001">
    <property type="protein sequence ID" value="GCE17893.1"/>
    <property type="molecule type" value="Genomic_DNA"/>
</dbReference>
<evidence type="ECO:0000259" key="2">
    <source>
        <dbReference type="Pfam" id="PF01926"/>
    </source>
</evidence>
<gene>
    <name evidence="3" type="ORF">KDK_16930</name>
</gene>
<evidence type="ECO:0000313" key="3">
    <source>
        <dbReference type="EMBL" id="GCE17893.1"/>
    </source>
</evidence>
<proteinExistence type="predicted"/>
<keyword evidence="1" id="KW-0812">Transmembrane</keyword>
<keyword evidence="1" id="KW-0472">Membrane</keyword>
<dbReference type="CDD" id="cd09912">
    <property type="entry name" value="DLP_2"/>
    <property type="match status" value="1"/>
</dbReference>
<protein>
    <submittedName>
        <fullName evidence="3">Dynamin</fullName>
    </submittedName>
</protein>
<dbReference type="AlphaFoldDB" id="A0A402AFQ7"/>
<dbReference type="Gene3D" id="3.40.50.300">
    <property type="entry name" value="P-loop containing nucleotide triphosphate hydrolases"/>
    <property type="match status" value="1"/>
</dbReference>
<dbReference type="PANTHER" id="PTHR43681">
    <property type="entry name" value="TRANSMEMBRANE GTPASE FZO"/>
    <property type="match status" value="1"/>
</dbReference>
<reference evidence="4" key="1">
    <citation type="submission" date="2018-12" db="EMBL/GenBank/DDBJ databases">
        <title>Tengunoibacter tsumagoiensis gen. nov., sp. nov., Dictyobacter kobayashii sp. nov., D. alpinus sp. nov., and D. joshuensis sp. nov. and description of Dictyobacteraceae fam. nov. within the order Ktedonobacterales isolated from Tengu-no-mugimeshi.</title>
        <authorList>
            <person name="Wang C.M."/>
            <person name="Zheng Y."/>
            <person name="Sakai Y."/>
            <person name="Toyoda A."/>
            <person name="Minakuchi Y."/>
            <person name="Abe K."/>
            <person name="Yokota A."/>
            <person name="Yabe S."/>
        </authorList>
    </citation>
    <scope>NUCLEOTIDE SEQUENCE [LARGE SCALE GENOMIC DNA]</scope>
    <source>
        <strain evidence="4">Uno11</strain>
    </source>
</reference>
<dbReference type="SUPFAM" id="SSF52540">
    <property type="entry name" value="P-loop containing nucleoside triphosphate hydrolases"/>
    <property type="match status" value="1"/>
</dbReference>
<name>A0A402AFQ7_9CHLR</name>
<evidence type="ECO:0000313" key="4">
    <source>
        <dbReference type="Proteomes" id="UP000287188"/>
    </source>
</evidence>
<dbReference type="Pfam" id="PF01926">
    <property type="entry name" value="MMR_HSR1"/>
    <property type="match status" value="1"/>
</dbReference>
<dbReference type="InterPro" id="IPR027417">
    <property type="entry name" value="P-loop_NTPase"/>
</dbReference>
<feature type="domain" description="G" evidence="2">
    <location>
        <begin position="55"/>
        <end position="182"/>
    </location>
</feature>
<dbReference type="InterPro" id="IPR051943">
    <property type="entry name" value="TRAFAC_Dynamin-like_GTPase"/>
</dbReference>
<dbReference type="InterPro" id="IPR006073">
    <property type="entry name" value="GTP-bd"/>
</dbReference>